<reference evidence="2 3" key="1">
    <citation type="submission" date="2024-05" db="EMBL/GenBank/DDBJ databases">
        <title>The nuclear and mitochondrial genome assemblies of Tetragonisca angustula (Apidae: Meliponini), a tiny yet remarkable pollinator in the Neotropics.</title>
        <authorList>
            <person name="Ferrari R."/>
            <person name="Ricardo P.C."/>
            <person name="Dias F.C."/>
            <person name="Araujo N.S."/>
            <person name="Soares D.O."/>
            <person name="Zhou Q.-S."/>
            <person name="Zhu C.-D."/>
            <person name="Coutinho L."/>
            <person name="Airas M.C."/>
            <person name="Batista T.M."/>
        </authorList>
    </citation>
    <scope>NUCLEOTIDE SEQUENCE [LARGE SCALE GENOMIC DNA]</scope>
    <source>
        <strain evidence="2">ASF017062</strain>
        <tissue evidence="2">Abdomen</tissue>
    </source>
</reference>
<feature type="compositionally biased region" description="Basic residues" evidence="1">
    <location>
        <begin position="39"/>
        <end position="54"/>
    </location>
</feature>
<keyword evidence="3" id="KW-1185">Reference proteome</keyword>
<dbReference type="EMBL" id="JAWNGG020000137">
    <property type="protein sequence ID" value="KAK9299918.1"/>
    <property type="molecule type" value="Genomic_DNA"/>
</dbReference>
<evidence type="ECO:0000313" key="3">
    <source>
        <dbReference type="Proteomes" id="UP001432146"/>
    </source>
</evidence>
<organism evidence="2 3">
    <name type="scientific">Tetragonisca angustula</name>
    <dbReference type="NCBI Taxonomy" id="166442"/>
    <lineage>
        <taxon>Eukaryota</taxon>
        <taxon>Metazoa</taxon>
        <taxon>Ecdysozoa</taxon>
        <taxon>Arthropoda</taxon>
        <taxon>Hexapoda</taxon>
        <taxon>Insecta</taxon>
        <taxon>Pterygota</taxon>
        <taxon>Neoptera</taxon>
        <taxon>Endopterygota</taxon>
        <taxon>Hymenoptera</taxon>
        <taxon>Apocrita</taxon>
        <taxon>Aculeata</taxon>
        <taxon>Apoidea</taxon>
        <taxon>Anthophila</taxon>
        <taxon>Apidae</taxon>
        <taxon>Tetragonisca</taxon>
    </lineage>
</organism>
<dbReference type="AlphaFoldDB" id="A0AAW0ZS96"/>
<sequence length="113" mass="13191">MTIDTTGASTIEKRIVQTLLFDRRRVGSKIPSSQSVSSAKRKATRTMRGKRPRTKTNSTTIFIVRRKPLLKICFKNFKYESRNLTKSVRREFTRQTIKSTGQVHWSSVNRRRC</sequence>
<accession>A0AAW0ZS96</accession>
<evidence type="ECO:0000256" key="1">
    <source>
        <dbReference type="SAM" id="MobiDB-lite"/>
    </source>
</evidence>
<gene>
    <name evidence="2" type="ORF">QLX08_007221</name>
</gene>
<feature type="region of interest" description="Disordered" evidence="1">
    <location>
        <begin position="30"/>
        <end position="57"/>
    </location>
</feature>
<comment type="caution">
    <text evidence="2">The sequence shown here is derived from an EMBL/GenBank/DDBJ whole genome shotgun (WGS) entry which is preliminary data.</text>
</comment>
<protein>
    <submittedName>
        <fullName evidence="2">Uncharacterized protein</fullName>
    </submittedName>
</protein>
<proteinExistence type="predicted"/>
<name>A0AAW0ZS96_9HYME</name>
<dbReference type="Proteomes" id="UP001432146">
    <property type="component" value="Unassembled WGS sequence"/>
</dbReference>
<evidence type="ECO:0000313" key="2">
    <source>
        <dbReference type="EMBL" id="KAK9299918.1"/>
    </source>
</evidence>